<evidence type="ECO:0000313" key="2">
    <source>
        <dbReference type="Proteomes" id="UP000582837"/>
    </source>
</evidence>
<dbReference type="EMBL" id="JACHIA010000011">
    <property type="protein sequence ID" value="MBB6071858.1"/>
    <property type="molecule type" value="Genomic_DNA"/>
</dbReference>
<organism evidence="1 2">
    <name type="scientific">Longimicrobium terrae</name>
    <dbReference type="NCBI Taxonomy" id="1639882"/>
    <lineage>
        <taxon>Bacteria</taxon>
        <taxon>Pseudomonadati</taxon>
        <taxon>Gemmatimonadota</taxon>
        <taxon>Longimicrobiia</taxon>
        <taxon>Longimicrobiales</taxon>
        <taxon>Longimicrobiaceae</taxon>
        <taxon>Longimicrobium</taxon>
    </lineage>
</organism>
<keyword evidence="2" id="KW-1185">Reference proteome</keyword>
<protein>
    <submittedName>
        <fullName evidence="1">Uncharacterized protein</fullName>
    </submittedName>
</protein>
<name>A0A841H1L1_9BACT</name>
<reference evidence="1 2" key="1">
    <citation type="submission" date="2020-08" db="EMBL/GenBank/DDBJ databases">
        <title>Genomic Encyclopedia of Type Strains, Phase IV (KMG-IV): sequencing the most valuable type-strain genomes for metagenomic binning, comparative biology and taxonomic classification.</title>
        <authorList>
            <person name="Goeker M."/>
        </authorList>
    </citation>
    <scope>NUCLEOTIDE SEQUENCE [LARGE SCALE GENOMIC DNA]</scope>
    <source>
        <strain evidence="1 2">DSM 29007</strain>
    </source>
</reference>
<dbReference type="RefSeq" id="WP_170035310.1">
    <property type="nucleotide sequence ID" value="NZ_JABDTL010000001.1"/>
</dbReference>
<comment type="caution">
    <text evidence="1">The sequence shown here is derived from an EMBL/GenBank/DDBJ whole genome shotgun (WGS) entry which is preliminary data.</text>
</comment>
<proteinExistence type="predicted"/>
<gene>
    <name evidence="1" type="ORF">HNQ61_003518</name>
</gene>
<accession>A0A841H1L1</accession>
<sequence>MTAARPARPEVCSVAPVPSYRPGLQLIVTATADTLLAGPGSMEYRVEADSLGAIYGQVARVERAGGADAAGLPAGTDRVVLVPWGLDAGCHTVQWSSGARWIQPGMRGLVWSSLRPREQWVNGLPTLDVSGDYQAPSTGTVEEMPADSALTVDQLFDLVALLPESEADEAGKGDDQPLLRWAAANPGLARLYPARMMVGEAVFSVRRARLKRIDPALGGTYRFRVSVDDGAPRTFHGRTYSSPVTEWDPLEQFVDEPAPLNVPIAGYTLMLSASSSADSLPAVFDPDPERRWSRQGYVSVMAAPDSTVGGVQIWRGDMELSFLARALPGDSVLVQLSRAENQALSRRITAGEAIEPMPVSARFLLRPDGSVTMEQESVLSDGRRVRIRGERISRVTIPDPN</sequence>
<dbReference type="AlphaFoldDB" id="A0A841H1L1"/>
<evidence type="ECO:0000313" key="1">
    <source>
        <dbReference type="EMBL" id="MBB6071858.1"/>
    </source>
</evidence>
<dbReference type="Proteomes" id="UP000582837">
    <property type="component" value="Unassembled WGS sequence"/>
</dbReference>